<evidence type="ECO:0000259" key="3">
    <source>
        <dbReference type="PROSITE" id="PS50112"/>
    </source>
</evidence>
<dbReference type="PANTHER" id="PTHR44757">
    <property type="entry name" value="DIGUANYLATE CYCLASE DGCP"/>
    <property type="match status" value="1"/>
</dbReference>
<feature type="domain" description="PAC" evidence="4">
    <location>
        <begin position="538"/>
        <end position="590"/>
    </location>
</feature>
<dbReference type="Pfam" id="PF12974">
    <property type="entry name" value="Phosphonate-bd"/>
    <property type="match status" value="1"/>
</dbReference>
<proteinExistence type="predicted"/>
<keyword evidence="2" id="KW-0812">Transmembrane</keyword>
<feature type="transmembrane region" description="Helical" evidence="2">
    <location>
        <begin position="315"/>
        <end position="335"/>
    </location>
</feature>
<dbReference type="Proteomes" id="UP000229044">
    <property type="component" value="Unassembled WGS sequence"/>
</dbReference>
<evidence type="ECO:0000313" key="6">
    <source>
        <dbReference type="EMBL" id="PHQ25212.1"/>
    </source>
</evidence>
<dbReference type="InterPro" id="IPR000160">
    <property type="entry name" value="GGDEF_dom"/>
</dbReference>
<gene>
    <name evidence="6" type="ORF">CLH62_12760</name>
</gene>
<dbReference type="InterPro" id="IPR052155">
    <property type="entry name" value="Biofilm_reg_signaling"/>
</dbReference>
<dbReference type="FunFam" id="3.30.70.270:FF:000001">
    <property type="entry name" value="Diguanylate cyclase domain protein"/>
    <property type="match status" value="1"/>
</dbReference>
<dbReference type="SUPFAM" id="SSF55073">
    <property type="entry name" value="Nucleotide cyclase"/>
    <property type="match status" value="1"/>
</dbReference>
<dbReference type="SUPFAM" id="SSF53850">
    <property type="entry name" value="Periplasmic binding protein-like II"/>
    <property type="match status" value="1"/>
</dbReference>
<dbReference type="CDD" id="cd01949">
    <property type="entry name" value="GGDEF"/>
    <property type="match status" value="1"/>
</dbReference>
<protein>
    <submittedName>
        <fullName evidence="6">Diguanylate cyclase</fullName>
    </submittedName>
</protein>
<name>A0A2G1VEV3_9GAMM</name>
<dbReference type="PROSITE" id="PS50112">
    <property type="entry name" value="PAS"/>
    <property type="match status" value="1"/>
</dbReference>
<dbReference type="InterPro" id="IPR000014">
    <property type="entry name" value="PAS"/>
</dbReference>
<dbReference type="Gene3D" id="3.40.190.10">
    <property type="entry name" value="Periplasmic binding protein-like II"/>
    <property type="match status" value="2"/>
</dbReference>
<dbReference type="GO" id="GO:0003824">
    <property type="term" value="F:catalytic activity"/>
    <property type="evidence" value="ECO:0007669"/>
    <property type="project" value="UniProtKB-ARBA"/>
</dbReference>
<dbReference type="InterPro" id="IPR000700">
    <property type="entry name" value="PAS-assoc_C"/>
</dbReference>
<evidence type="ECO:0000259" key="5">
    <source>
        <dbReference type="PROSITE" id="PS50887"/>
    </source>
</evidence>
<dbReference type="SMART" id="SM00267">
    <property type="entry name" value="GGDEF"/>
    <property type="match status" value="1"/>
</dbReference>
<dbReference type="Pfam" id="PF00990">
    <property type="entry name" value="GGDEF"/>
    <property type="match status" value="1"/>
</dbReference>
<dbReference type="CDD" id="cd00130">
    <property type="entry name" value="PAS"/>
    <property type="match status" value="2"/>
</dbReference>
<keyword evidence="7" id="KW-1185">Reference proteome</keyword>
<dbReference type="InterPro" id="IPR029787">
    <property type="entry name" value="Nucleotide_cyclase"/>
</dbReference>
<comment type="caution">
    <text evidence="6">The sequence shown here is derived from an EMBL/GenBank/DDBJ whole genome shotgun (WGS) entry which is preliminary data.</text>
</comment>
<feature type="domain" description="PAC" evidence="4">
    <location>
        <begin position="422"/>
        <end position="474"/>
    </location>
</feature>
<evidence type="ECO:0000259" key="4">
    <source>
        <dbReference type="PROSITE" id="PS50113"/>
    </source>
</evidence>
<dbReference type="SUPFAM" id="SSF55785">
    <property type="entry name" value="PYP-like sensor domain (PAS domain)"/>
    <property type="match status" value="2"/>
</dbReference>
<evidence type="ECO:0000313" key="7">
    <source>
        <dbReference type="Proteomes" id="UP000229044"/>
    </source>
</evidence>
<comment type="cofactor">
    <cofactor evidence="1">
        <name>Mg(2+)</name>
        <dbReference type="ChEBI" id="CHEBI:18420"/>
    </cofactor>
</comment>
<dbReference type="AlphaFoldDB" id="A0A2G1VEV3"/>
<dbReference type="RefSeq" id="WP_099618522.1">
    <property type="nucleotide sequence ID" value="NZ_KZ319340.1"/>
</dbReference>
<feature type="domain" description="PAS" evidence="3">
    <location>
        <begin position="471"/>
        <end position="516"/>
    </location>
</feature>
<evidence type="ECO:0000256" key="1">
    <source>
        <dbReference type="ARBA" id="ARBA00001946"/>
    </source>
</evidence>
<dbReference type="SMART" id="SM00086">
    <property type="entry name" value="PAC"/>
    <property type="match status" value="2"/>
</dbReference>
<dbReference type="NCBIfam" id="TIGR00254">
    <property type="entry name" value="GGDEF"/>
    <property type="match status" value="1"/>
</dbReference>
<evidence type="ECO:0000256" key="2">
    <source>
        <dbReference type="SAM" id="Phobius"/>
    </source>
</evidence>
<dbReference type="InterPro" id="IPR043128">
    <property type="entry name" value="Rev_trsase/Diguanyl_cyclase"/>
</dbReference>
<dbReference type="Pfam" id="PF13426">
    <property type="entry name" value="PAS_9"/>
    <property type="match status" value="2"/>
</dbReference>
<dbReference type="Gene3D" id="3.30.70.270">
    <property type="match status" value="1"/>
</dbReference>
<dbReference type="EMBL" id="NTFI01000003">
    <property type="protein sequence ID" value="PHQ25212.1"/>
    <property type="molecule type" value="Genomic_DNA"/>
</dbReference>
<dbReference type="PROSITE" id="PS50113">
    <property type="entry name" value="PAC"/>
    <property type="match status" value="2"/>
</dbReference>
<dbReference type="NCBIfam" id="TIGR00229">
    <property type="entry name" value="sensory_box"/>
    <property type="match status" value="2"/>
</dbReference>
<sequence length="759" mass="84794">MKARRCLLIPILLVVIECLTATVASAREALTFGIFAYRPDNIIRERFEPLARYLSREVGAEVRLVVLSQDNMNRAVAANELDFFLTNPSHLLLIRSERSLTGVLATLVRRSGDQSTSSLGGVIFTGSQRQDINSLEDLRSKSIASPGMHFLGGYQTQVLELQDAGIDIRKVNLIRFLGTHDRVVRAVLSGDADVGFVRTSILEQMAKANPDLFAQIKILNRQELAGFPYVVSTRLYPEWPLVALPHVNERVVRRVASALFSIEPDDEVAVAAGITGFSPPADYQSVEYLARTLRVAPFDQVPRVTWVDVLQHYRLWVFTVAVLVILLLASSLWLARSRRQLASEQKRLRQLVSGWPQPALLIKGGVFVDTNRAAVDLLGYSASVSIYGKDLAVFSPEFQPDGQISRQKMEQINTRVGDGHVEQFEWVLQRSDGSEVWVDVTMAPVHGEGEQEAFILCSWYNITRRKQAEQRQRLAASVFEYAREAIFITDSYGMVIDANDAYLAITGRPRKRTIQRLPPLPLDEGSGVFSSARAQGFWAGEFASRRNNGESLALSMTISSVRDDHGKVSHFVGIFSDITRLKEQEQKLRIMAHYDALTGLPNRVLFADRLQQAMALTRRQSGKLAVIYIDLDEFKPVNDAFGHEAGDQLLVEIASRMRAVLREEDTLARLGGDEFAAIVMNVQDEASLESLLVRLLARVAEPAWVVDHNVEVSASIGCTLFPQTADLDGDQLLRQADQAMYQAKQTGRNRYVRFSDFSS</sequence>
<dbReference type="SMART" id="SM00091">
    <property type="entry name" value="PAS"/>
    <property type="match status" value="2"/>
</dbReference>
<dbReference type="OrthoDB" id="73375at2"/>
<dbReference type="PROSITE" id="PS50887">
    <property type="entry name" value="GGDEF"/>
    <property type="match status" value="1"/>
</dbReference>
<feature type="domain" description="GGDEF" evidence="5">
    <location>
        <begin position="622"/>
        <end position="756"/>
    </location>
</feature>
<dbReference type="PANTHER" id="PTHR44757:SF2">
    <property type="entry name" value="BIOFILM ARCHITECTURE MAINTENANCE PROTEIN MBAA"/>
    <property type="match status" value="1"/>
</dbReference>
<organism evidence="6 7">
    <name type="scientific">Marinobacter guineae</name>
    <dbReference type="NCBI Taxonomy" id="432303"/>
    <lineage>
        <taxon>Bacteria</taxon>
        <taxon>Pseudomonadati</taxon>
        <taxon>Pseudomonadota</taxon>
        <taxon>Gammaproteobacteria</taxon>
        <taxon>Pseudomonadales</taxon>
        <taxon>Marinobacteraceae</taxon>
        <taxon>Marinobacter</taxon>
    </lineage>
</organism>
<dbReference type="Gene3D" id="3.30.450.20">
    <property type="entry name" value="PAS domain"/>
    <property type="match status" value="2"/>
</dbReference>
<keyword evidence="2" id="KW-0472">Membrane</keyword>
<accession>A0A2G1VEV3</accession>
<dbReference type="InterPro" id="IPR035965">
    <property type="entry name" value="PAS-like_dom_sf"/>
</dbReference>
<dbReference type="InterPro" id="IPR001610">
    <property type="entry name" value="PAC"/>
</dbReference>
<keyword evidence="2" id="KW-1133">Transmembrane helix</keyword>
<reference evidence="6 7" key="1">
    <citation type="submission" date="2017-09" db="EMBL/GenBank/DDBJ databases">
        <title>The draft genome sequences of Marinobacter guineae M3B.</title>
        <authorList>
            <person name="Cao J."/>
        </authorList>
    </citation>
    <scope>NUCLEOTIDE SEQUENCE [LARGE SCALE GENOMIC DNA]</scope>
    <source>
        <strain evidence="6 7">M3B</strain>
    </source>
</reference>